<dbReference type="Pfam" id="PF21797">
    <property type="entry name" value="CycT2-like_C"/>
    <property type="match status" value="1"/>
</dbReference>
<dbReference type="Gene3D" id="1.10.472.10">
    <property type="entry name" value="Cyclin-like"/>
    <property type="match status" value="1"/>
</dbReference>
<feature type="transmembrane region" description="Helical" evidence="8">
    <location>
        <begin position="39"/>
        <end position="60"/>
    </location>
</feature>
<evidence type="ECO:0000256" key="4">
    <source>
        <dbReference type="ARBA" id="ARBA00023015"/>
    </source>
</evidence>
<evidence type="ECO:0000256" key="2">
    <source>
        <dbReference type="ARBA" id="ARBA00008638"/>
    </source>
</evidence>
<dbReference type="InterPro" id="IPR043198">
    <property type="entry name" value="Cyclin/Ssn8"/>
</dbReference>
<evidence type="ECO:0000313" key="9">
    <source>
        <dbReference type="Ensembl" id="ENSHHUP00000036671.1"/>
    </source>
</evidence>
<organism evidence="9 10">
    <name type="scientific">Hucho hucho</name>
    <name type="common">huchen</name>
    <dbReference type="NCBI Taxonomy" id="62062"/>
    <lineage>
        <taxon>Eukaryota</taxon>
        <taxon>Metazoa</taxon>
        <taxon>Chordata</taxon>
        <taxon>Craniata</taxon>
        <taxon>Vertebrata</taxon>
        <taxon>Euteleostomi</taxon>
        <taxon>Actinopterygii</taxon>
        <taxon>Neopterygii</taxon>
        <taxon>Teleostei</taxon>
        <taxon>Protacanthopterygii</taxon>
        <taxon>Salmoniformes</taxon>
        <taxon>Salmonidae</taxon>
        <taxon>Salmoninae</taxon>
        <taxon>Hucho</taxon>
    </lineage>
</organism>
<evidence type="ECO:0000313" key="10">
    <source>
        <dbReference type="Proteomes" id="UP000314982"/>
    </source>
</evidence>
<keyword evidence="6" id="KW-0804">Transcription</keyword>
<dbReference type="GO" id="GO:0006357">
    <property type="term" value="P:regulation of transcription by RNA polymerase II"/>
    <property type="evidence" value="ECO:0007669"/>
    <property type="project" value="InterPro"/>
</dbReference>
<evidence type="ECO:0000256" key="5">
    <source>
        <dbReference type="ARBA" id="ARBA00023127"/>
    </source>
</evidence>
<reference evidence="10" key="1">
    <citation type="submission" date="2018-06" db="EMBL/GenBank/DDBJ databases">
        <title>Genome assembly of Danube salmon.</title>
        <authorList>
            <person name="Macqueen D.J."/>
            <person name="Gundappa M.K."/>
        </authorList>
    </citation>
    <scope>NUCLEOTIDE SEQUENCE [LARGE SCALE GENOMIC DNA]</scope>
</reference>
<dbReference type="FunFam" id="1.10.472.10:FF:000004">
    <property type="entry name" value="Cyclin T2"/>
    <property type="match status" value="1"/>
</dbReference>
<dbReference type="PANTHER" id="PTHR10026">
    <property type="entry name" value="CYCLIN"/>
    <property type="match status" value="1"/>
</dbReference>
<reference evidence="9" key="2">
    <citation type="submission" date="2025-08" db="UniProtKB">
        <authorList>
            <consortium name="Ensembl"/>
        </authorList>
    </citation>
    <scope>IDENTIFICATION</scope>
</reference>
<dbReference type="SUPFAM" id="SSF47954">
    <property type="entry name" value="Cyclin-like"/>
    <property type="match status" value="1"/>
</dbReference>
<keyword evidence="3" id="KW-0597">Phosphoprotein</keyword>
<keyword evidence="8" id="KW-0472">Membrane</keyword>
<dbReference type="AlphaFoldDB" id="A0A4W5MD09"/>
<keyword evidence="10" id="KW-1185">Reference proteome</keyword>
<accession>A0A4W5MD09</accession>
<dbReference type="STRING" id="62062.ENSHHUP00000036671"/>
<evidence type="ECO:0000256" key="3">
    <source>
        <dbReference type="ARBA" id="ARBA00022553"/>
    </source>
</evidence>
<dbReference type="GeneTree" id="ENSGT00940000155759"/>
<evidence type="ECO:0008006" key="11">
    <source>
        <dbReference type="Google" id="ProtNLM"/>
    </source>
</evidence>
<keyword evidence="5" id="KW-0195">Cyclin</keyword>
<evidence type="ECO:0000256" key="6">
    <source>
        <dbReference type="ARBA" id="ARBA00023163"/>
    </source>
</evidence>
<evidence type="ECO:0000256" key="8">
    <source>
        <dbReference type="SAM" id="Phobius"/>
    </source>
</evidence>
<keyword evidence="4" id="KW-0805">Transcription regulation</keyword>
<keyword evidence="8" id="KW-1133">Transmembrane helix</keyword>
<keyword evidence="8" id="KW-0812">Transmembrane</keyword>
<name>A0A4W5MD09_9TELE</name>
<sequence length="154" mass="17800">NRRGCYDLYLNEITTHLRGAQSSFSLYSETESVSSPSPLVFYLFPWIFLWLVYLGPNLLCSLHLTTFCLQHSPPIVACVCIHLACKWSNWEIPVSTDSKHWWEYVDNTVTLELLDELTHEFLQILEKTPSRLKRIRNWKAAGQTVKGGKSKVPE</sequence>
<comment type="similarity">
    <text evidence="2">Belongs to the cyclin family. Cyclin C subfamily.</text>
</comment>
<protein>
    <recommendedName>
        <fullName evidence="11">Cyclin-like domain-containing protein</fullName>
    </recommendedName>
</protein>
<evidence type="ECO:0000256" key="1">
    <source>
        <dbReference type="ARBA" id="ARBA00004123"/>
    </source>
</evidence>
<comment type="subcellular location">
    <subcellularLocation>
        <location evidence="1">Nucleus</location>
    </subcellularLocation>
</comment>
<dbReference type="Ensembl" id="ENSHHUT00000038136.1">
    <property type="protein sequence ID" value="ENSHHUP00000036671.1"/>
    <property type="gene ID" value="ENSHHUG00000023010.1"/>
</dbReference>
<dbReference type="GO" id="GO:0016538">
    <property type="term" value="F:cyclin-dependent protein serine/threonine kinase regulator activity"/>
    <property type="evidence" value="ECO:0007669"/>
    <property type="project" value="InterPro"/>
</dbReference>
<proteinExistence type="inferred from homology"/>
<reference evidence="9" key="3">
    <citation type="submission" date="2025-09" db="UniProtKB">
        <authorList>
            <consortium name="Ensembl"/>
        </authorList>
    </citation>
    <scope>IDENTIFICATION</scope>
</reference>
<evidence type="ECO:0000256" key="7">
    <source>
        <dbReference type="ARBA" id="ARBA00023242"/>
    </source>
</evidence>
<dbReference type="Proteomes" id="UP000314982">
    <property type="component" value="Unassembled WGS sequence"/>
</dbReference>
<dbReference type="GO" id="GO:0005634">
    <property type="term" value="C:nucleus"/>
    <property type="evidence" value="ECO:0007669"/>
    <property type="project" value="UniProtKB-SubCell"/>
</dbReference>
<dbReference type="InterPro" id="IPR036915">
    <property type="entry name" value="Cyclin-like_sf"/>
</dbReference>
<keyword evidence="7" id="KW-0539">Nucleus</keyword>